<dbReference type="EMBL" id="JBAMMX010000015">
    <property type="protein sequence ID" value="KAK6926350.1"/>
    <property type="molecule type" value="Genomic_DNA"/>
</dbReference>
<dbReference type="SUPFAM" id="SSF57716">
    <property type="entry name" value="Glucocorticoid receptor-like (DNA-binding domain)"/>
    <property type="match status" value="1"/>
</dbReference>
<dbReference type="GO" id="GO:0008270">
    <property type="term" value="F:zinc ion binding"/>
    <property type="evidence" value="ECO:0007669"/>
    <property type="project" value="UniProtKB-KW"/>
</dbReference>
<comment type="function">
    <text evidence="1">May be involved in environmental stress response.</text>
</comment>
<evidence type="ECO:0000313" key="9">
    <source>
        <dbReference type="Proteomes" id="UP001370490"/>
    </source>
</evidence>
<keyword evidence="3 5" id="KW-0863">Zinc-finger</keyword>
<dbReference type="PANTHER" id="PTHR10634:SF124">
    <property type="entry name" value="ZINC FINGER A20 AND AN1 DOMAIN-CONTAINING STRESS-ASSOCIATED PROTEIN 8-RELATED"/>
    <property type="match status" value="1"/>
</dbReference>
<evidence type="ECO:0000259" key="7">
    <source>
        <dbReference type="PROSITE" id="PS51039"/>
    </source>
</evidence>
<comment type="caution">
    <text evidence="8">The sequence shown here is derived from an EMBL/GenBank/DDBJ whole genome shotgun (WGS) entry which is preliminary data.</text>
</comment>
<dbReference type="InterPro" id="IPR050652">
    <property type="entry name" value="AN1_A20_ZnFinger"/>
</dbReference>
<evidence type="ECO:0000313" key="8">
    <source>
        <dbReference type="EMBL" id="KAK6926350.1"/>
    </source>
</evidence>
<dbReference type="Proteomes" id="UP001370490">
    <property type="component" value="Unassembled WGS sequence"/>
</dbReference>
<evidence type="ECO:0000256" key="4">
    <source>
        <dbReference type="ARBA" id="ARBA00022833"/>
    </source>
</evidence>
<proteinExistence type="predicted"/>
<feature type="domain" description="A20-type" evidence="6">
    <location>
        <begin position="25"/>
        <end position="59"/>
    </location>
</feature>
<dbReference type="SMART" id="SM00259">
    <property type="entry name" value="ZnF_A20"/>
    <property type="match status" value="1"/>
</dbReference>
<keyword evidence="2" id="KW-0479">Metal-binding</keyword>
<dbReference type="PROSITE" id="PS51036">
    <property type="entry name" value="ZF_A20"/>
    <property type="match status" value="1"/>
</dbReference>
<dbReference type="PROSITE" id="PS51039">
    <property type="entry name" value="ZF_AN1"/>
    <property type="match status" value="1"/>
</dbReference>
<sequence>MDSEEQVNNHNLKSAAFRAYALSSSEYPPVCANGCGFFGSPTTRNLCSKCYKDFLRREEKAKKDDKNKVGDVVKGISSLSIAESTVNGDNSKTKKNRCMGCKKRIGLTGFQCRCGGVFCGLHRYPEEHSCGFDHKTNGRKNLRVEDLACKGDKLQNRI</sequence>
<evidence type="ECO:0000256" key="2">
    <source>
        <dbReference type="ARBA" id="ARBA00022723"/>
    </source>
</evidence>
<dbReference type="Gene3D" id="1.20.5.4770">
    <property type="match status" value="1"/>
</dbReference>
<dbReference type="Pfam" id="PF01428">
    <property type="entry name" value="zf-AN1"/>
    <property type="match status" value="1"/>
</dbReference>
<gene>
    <name evidence="8" type="ORF">RJ641_008069</name>
</gene>
<dbReference type="Gene3D" id="4.10.1110.10">
    <property type="entry name" value="AN1-like Zinc finger"/>
    <property type="match status" value="1"/>
</dbReference>
<dbReference type="SMART" id="SM00154">
    <property type="entry name" value="ZnF_AN1"/>
    <property type="match status" value="1"/>
</dbReference>
<keyword evidence="4" id="KW-0862">Zinc</keyword>
<evidence type="ECO:0000256" key="5">
    <source>
        <dbReference type="PROSITE-ProRule" id="PRU00449"/>
    </source>
</evidence>
<dbReference type="InterPro" id="IPR002653">
    <property type="entry name" value="Znf_A20"/>
</dbReference>
<dbReference type="AlphaFoldDB" id="A0AAN8V2G6"/>
<evidence type="ECO:0000256" key="3">
    <source>
        <dbReference type="ARBA" id="ARBA00022771"/>
    </source>
</evidence>
<evidence type="ECO:0000256" key="1">
    <source>
        <dbReference type="ARBA" id="ARBA00003732"/>
    </source>
</evidence>
<evidence type="ECO:0000259" key="6">
    <source>
        <dbReference type="PROSITE" id="PS51036"/>
    </source>
</evidence>
<dbReference type="InterPro" id="IPR000058">
    <property type="entry name" value="Znf_AN1"/>
</dbReference>
<feature type="domain" description="AN1-type" evidence="7">
    <location>
        <begin position="92"/>
        <end position="138"/>
    </location>
</feature>
<name>A0AAN8V2G6_9MAGN</name>
<dbReference type="GO" id="GO:0003677">
    <property type="term" value="F:DNA binding"/>
    <property type="evidence" value="ECO:0007669"/>
    <property type="project" value="InterPro"/>
</dbReference>
<keyword evidence="9" id="KW-1185">Reference proteome</keyword>
<organism evidence="8 9">
    <name type="scientific">Dillenia turbinata</name>
    <dbReference type="NCBI Taxonomy" id="194707"/>
    <lineage>
        <taxon>Eukaryota</taxon>
        <taxon>Viridiplantae</taxon>
        <taxon>Streptophyta</taxon>
        <taxon>Embryophyta</taxon>
        <taxon>Tracheophyta</taxon>
        <taxon>Spermatophyta</taxon>
        <taxon>Magnoliopsida</taxon>
        <taxon>eudicotyledons</taxon>
        <taxon>Gunneridae</taxon>
        <taxon>Pentapetalae</taxon>
        <taxon>Dilleniales</taxon>
        <taxon>Dilleniaceae</taxon>
        <taxon>Dillenia</taxon>
    </lineage>
</organism>
<protein>
    <submittedName>
        <fullName evidence="8">Zinc finger, AN1-type</fullName>
    </submittedName>
</protein>
<accession>A0AAN8V2G6</accession>
<dbReference type="SUPFAM" id="SSF118310">
    <property type="entry name" value="AN1-like Zinc finger"/>
    <property type="match status" value="1"/>
</dbReference>
<dbReference type="Pfam" id="PF01754">
    <property type="entry name" value="zf-A20"/>
    <property type="match status" value="1"/>
</dbReference>
<reference evidence="8 9" key="1">
    <citation type="submission" date="2023-12" db="EMBL/GenBank/DDBJ databases">
        <title>A high-quality genome assembly for Dillenia turbinata (Dilleniales).</title>
        <authorList>
            <person name="Chanderbali A."/>
        </authorList>
    </citation>
    <scope>NUCLEOTIDE SEQUENCE [LARGE SCALE GENOMIC DNA]</scope>
    <source>
        <strain evidence="8">LSX21</strain>
        <tissue evidence="8">Leaf</tissue>
    </source>
</reference>
<dbReference type="PANTHER" id="PTHR10634">
    <property type="entry name" value="AN1-TYPE ZINC FINGER PROTEIN"/>
    <property type="match status" value="1"/>
</dbReference>
<dbReference type="InterPro" id="IPR035896">
    <property type="entry name" value="AN1-like_Znf"/>
</dbReference>